<dbReference type="Pfam" id="PF13358">
    <property type="entry name" value="DDE_3"/>
    <property type="match status" value="1"/>
</dbReference>
<dbReference type="EMBL" id="JBHTHU010000019">
    <property type="protein sequence ID" value="MFD0751285.1"/>
    <property type="molecule type" value="Genomic_DNA"/>
</dbReference>
<dbReference type="InterPro" id="IPR036397">
    <property type="entry name" value="RNaseH_sf"/>
</dbReference>
<sequence>MTAAIPKHKRDLIRSDYLGARIHPEILAKKLELDRTTINNYRRCFKTIEREYPDKLHDYSFCLMPHSLDRNRHEINREAQLVTLFPEIMDSVSYKKGISLKPLYAIYKSKCPNGYAFKPFVQHLFQWRKDNNICNYHHLRIKHIHPNDLVTLTNWKKGTTVASKFRKAVIILGSYNGKHIKHLAAQIESKVQTVLEWMEIYRTSGIEALERKVTTVNHTILESRKVRQDNLIKLVHQSPKLYQLNRTSWRLRDLSNVYQRLYGEYICISAIKDNLHRAGYGFRRSRQTLTSPDPKFRQKMDFIKNILGNLRNDEKFFSIDEYGHFSVKLKGGRSLSRKGENKVVPQLQKSKGFMVVTAAIELSTNQITHFYSRKKDTEEMIKLIDLLIIQYPHQRTLYLSWDAAAWHNSKLLKARLEQLNDIEYRTIHNNPEIKLAPLPSCAQFLNVIESIFSGLAKAVIHNSDYQSLEDCQSAIDMYFRERNEYFLANPKHAGKVIWGKEKVKTVFKETNHCAAKK</sequence>
<dbReference type="InterPro" id="IPR047655">
    <property type="entry name" value="Transpos_IS630-like"/>
</dbReference>
<dbReference type="NCBIfam" id="NF033545">
    <property type="entry name" value="transpos_IS630"/>
    <property type="match status" value="1"/>
</dbReference>
<reference evidence="3" key="1">
    <citation type="journal article" date="2019" name="Int. J. Syst. Evol. Microbiol.">
        <title>The Global Catalogue of Microorganisms (GCM) 10K type strain sequencing project: providing services to taxonomists for standard genome sequencing and annotation.</title>
        <authorList>
            <consortium name="The Broad Institute Genomics Platform"/>
            <consortium name="The Broad Institute Genome Sequencing Center for Infectious Disease"/>
            <person name="Wu L."/>
            <person name="Ma J."/>
        </authorList>
    </citation>
    <scope>NUCLEOTIDE SEQUENCE [LARGE SCALE GENOMIC DNA]</scope>
    <source>
        <strain evidence="3">CCUG 63418</strain>
    </source>
</reference>
<name>A0ABW2Z0A4_9SPHI</name>
<proteinExistence type="predicted"/>
<dbReference type="Proteomes" id="UP001596958">
    <property type="component" value="Unassembled WGS sequence"/>
</dbReference>
<organism evidence="2 3">
    <name type="scientific">Mucilaginibacter calamicampi</name>
    <dbReference type="NCBI Taxonomy" id="1302352"/>
    <lineage>
        <taxon>Bacteria</taxon>
        <taxon>Pseudomonadati</taxon>
        <taxon>Bacteroidota</taxon>
        <taxon>Sphingobacteriia</taxon>
        <taxon>Sphingobacteriales</taxon>
        <taxon>Sphingobacteriaceae</taxon>
        <taxon>Mucilaginibacter</taxon>
    </lineage>
</organism>
<evidence type="ECO:0000313" key="3">
    <source>
        <dbReference type="Proteomes" id="UP001596958"/>
    </source>
</evidence>
<accession>A0ABW2Z0A4</accession>
<dbReference type="Gene3D" id="3.30.420.10">
    <property type="entry name" value="Ribonuclease H-like superfamily/Ribonuclease H"/>
    <property type="match status" value="1"/>
</dbReference>
<protein>
    <submittedName>
        <fullName evidence="2">IS630 family transposase</fullName>
    </submittedName>
</protein>
<dbReference type="InterPro" id="IPR038717">
    <property type="entry name" value="Tc1-like_DDE_dom"/>
</dbReference>
<dbReference type="RefSeq" id="WP_377101302.1">
    <property type="nucleotide sequence ID" value="NZ_JBHTHU010000019.1"/>
</dbReference>
<evidence type="ECO:0000313" key="2">
    <source>
        <dbReference type="EMBL" id="MFD0751285.1"/>
    </source>
</evidence>
<keyword evidence="3" id="KW-1185">Reference proteome</keyword>
<evidence type="ECO:0000259" key="1">
    <source>
        <dbReference type="Pfam" id="PF13358"/>
    </source>
</evidence>
<comment type="caution">
    <text evidence="2">The sequence shown here is derived from an EMBL/GenBank/DDBJ whole genome shotgun (WGS) entry which is preliminary data.</text>
</comment>
<feature type="domain" description="Tc1-like transposase DDE" evidence="1">
    <location>
        <begin position="318"/>
        <end position="470"/>
    </location>
</feature>
<gene>
    <name evidence="2" type="ORF">ACFQZS_14135</name>
</gene>